<dbReference type="InterPro" id="IPR002492">
    <property type="entry name" value="Transposase_Tc1-like"/>
</dbReference>
<evidence type="ECO:0000256" key="9">
    <source>
        <dbReference type="ARBA" id="ARBA00073285"/>
    </source>
</evidence>
<dbReference type="InterPro" id="IPR000608">
    <property type="entry name" value="UBC"/>
</dbReference>
<comment type="subunit">
    <text evidence="8">Interacts with AUP1 (via C-terminus); the interaction recruits UBE2G2 to lipid droplets. Interacts with ubiquitin ligases AMFR/gp78 and RNF139/TRC8; recruitment to lipid droplets by AUP1 facilitates interaction of UBE2G2 with AMFR and RNF139, leading to sterol-induced ubiquitination of 3-hydroxy-3-methylglutaryl coenzyme A reductase and its subsequent proteasomal degradation.</text>
</comment>
<evidence type="ECO:0000256" key="12">
    <source>
        <dbReference type="ARBA" id="ARBA00079959"/>
    </source>
</evidence>
<dbReference type="InterPro" id="IPR016135">
    <property type="entry name" value="UBQ-conjugating_enzyme/RWD"/>
</dbReference>
<dbReference type="Gene3D" id="3.30.420.10">
    <property type="entry name" value="Ribonuclease H-like superfamily/Ribonuclease H"/>
    <property type="match status" value="1"/>
</dbReference>
<evidence type="ECO:0000256" key="4">
    <source>
        <dbReference type="ARBA" id="ARBA00022741"/>
    </source>
</evidence>
<evidence type="ECO:0000256" key="2">
    <source>
        <dbReference type="ARBA" id="ARBA00012486"/>
    </source>
</evidence>
<dbReference type="EC" id="2.3.2.23" evidence="2"/>
<evidence type="ECO:0000256" key="6">
    <source>
        <dbReference type="ARBA" id="ARBA00022840"/>
    </source>
</evidence>
<accession>A0AAE0VD64</accession>
<gene>
    <name evidence="16" type="ORF">QTP70_029236</name>
</gene>
<dbReference type="AlphaFoldDB" id="A0AAE0VD64"/>
<comment type="function">
    <text evidence="7">Accepts ubiquitin from the E1 complex and catalyzes its covalent attachment to other proteins. In vitro catalyzes 'Lys-48'-linked polyubiquitination. Involved in endoplasmic reticulum-associated degradation (ERAD). Required for sterol-induced ubiquitination of 3-hydroxy-3-methylglutaryl coenzyme A reductase and its subsequent proteasomal degradation.</text>
</comment>
<dbReference type="PANTHER" id="PTHR24067">
    <property type="entry name" value="UBIQUITIN-CONJUGATING ENZYME E2"/>
    <property type="match status" value="1"/>
</dbReference>
<proteinExistence type="inferred from homology"/>
<organism evidence="16 17">
    <name type="scientific">Hemibagrus guttatus</name>
    <dbReference type="NCBI Taxonomy" id="175788"/>
    <lineage>
        <taxon>Eukaryota</taxon>
        <taxon>Metazoa</taxon>
        <taxon>Chordata</taxon>
        <taxon>Craniata</taxon>
        <taxon>Vertebrata</taxon>
        <taxon>Euteleostomi</taxon>
        <taxon>Actinopterygii</taxon>
        <taxon>Neopterygii</taxon>
        <taxon>Teleostei</taxon>
        <taxon>Ostariophysi</taxon>
        <taxon>Siluriformes</taxon>
        <taxon>Bagridae</taxon>
        <taxon>Hemibagrus</taxon>
    </lineage>
</organism>
<keyword evidence="4 14" id="KW-0547">Nucleotide-binding</keyword>
<evidence type="ECO:0000256" key="3">
    <source>
        <dbReference type="ARBA" id="ARBA00022679"/>
    </source>
</evidence>
<dbReference type="CDD" id="cd23796">
    <property type="entry name" value="UBCc_UBE2G2"/>
    <property type="match status" value="1"/>
</dbReference>
<dbReference type="GO" id="GO:0003677">
    <property type="term" value="F:DNA binding"/>
    <property type="evidence" value="ECO:0007669"/>
    <property type="project" value="InterPro"/>
</dbReference>
<dbReference type="GO" id="GO:0005524">
    <property type="term" value="F:ATP binding"/>
    <property type="evidence" value="ECO:0007669"/>
    <property type="project" value="UniProtKB-UniRule"/>
</dbReference>
<dbReference type="InterPro" id="IPR036397">
    <property type="entry name" value="RNaseH_sf"/>
</dbReference>
<dbReference type="PROSITE" id="PS50127">
    <property type="entry name" value="UBC_2"/>
    <property type="match status" value="1"/>
</dbReference>
<reference evidence="16" key="1">
    <citation type="submission" date="2023-06" db="EMBL/GenBank/DDBJ databases">
        <title>Male Hemibagrus guttatus genome.</title>
        <authorList>
            <person name="Bian C."/>
        </authorList>
    </citation>
    <scope>NUCLEOTIDE SEQUENCE</scope>
    <source>
        <strain evidence="16">Male_cb2023</strain>
        <tissue evidence="16">Muscle</tissue>
    </source>
</reference>
<keyword evidence="6 14" id="KW-0067">ATP-binding</keyword>
<comment type="caution">
    <text evidence="16">The sequence shown here is derived from an EMBL/GenBank/DDBJ whole genome shotgun (WGS) entry which is preliminary data.</text>
</comment>
<keyword evidence="17" id="KW-1185">Reference proteome</keyword>
<dbReference type="Pfam" id="PF01498">
    <property type="entry name" value="HTH_Tnp_Tc3_2"/>
    <property type="match status" value="1"/>
</dbReference>
<dbReference type="GO" id="GO:0036503">
    <property type="term" value="P:ERAD pathway"/>
    <property type="evidence" value="ECO:0007669"/>
    <property type="project" value="UniProtKB-ARBA"/>
</dbReference>
<dbReference type="InterPro" id="IPR023313">
    <property type="entry name" value="UBQ-conjugating_AS"/>
</dbReference>
<protein>
    <recommendedName>
        <fullName evidence="9">Ubiquitin-conjugating enzyme E2 G2</fullName>
        <ecNumber evidence="2">2.3.2.23</ecNumber>
    </recommendedName>
    <alternativeName>
        <fullName evidence="12">E2 ubiquitin-conjugating enzyme G2</fullName>
    </alternativeName>
    <alternativeName>
        <fullName evidence="10">Ubiquitin carrier protein G2</fullName>
    </alternativeName>
    <alternativeName>
        <fullName evidence="11">Ubiquitin-protein ligase G2</fullName>
    </alternativeName>
</protein>
<dbReference type="FunFam" id="3.10.110.10:FF:000008">
    <property type="entry name" value="Ubiquitin-conjugating enzyme E2 G2"/>
    <property type="match status" value="1"/>
</dbReference>
<feature type="domain" description="UBC core" evidence="15">
    <location>
        <begin position="181"/>
        <end position="342"/>
    </location>
</feature>
<dbReference type="GO" id="GO:0006313">
    <property type="term" value="P:DNA transposition"/>
    <property type="evidence" value="ECO:0007669"/>
    <property type="project" value="InterPro"/>
</dbReference>
<dbReference type="EMBL" id="JAUCMX010000001">
    <property type="protein sequence ID" value="KAK3557553.1"/>
    <property type="molecule type" value="Genomic_DNA"/>
</dbReference>
<evidence type="ECO:0000256" key="11">
    <source>
        <dbReference type="ARBA" id="ARBA00079258"/>
    </source>
</evidence>
<feature type="active site" description="Glycyl thioester intermediate" evidence="13">
    <location>
        <position position="267"/>
    </location>
</feature>
<dbReference type="Proteomes" id="UP001274896">
    <property type="component" value="Unassembled WGS sequence"/>
</dbReference>
<dbReference type="InterPro" id="IPR038717">
    <property type="entry name" value="Tc1-like_DDE_dom"/>
</dbReference>
<keyword evidence="3" id="KW-0808">Transferase</keyword>
<evidence type="ECO:0000313" key="17">
    <source>
        <dbReference type="Proteomes" id="UP001274896"/>
    </source>
</evidence>
<evidence type="ECO:0000256" key="8">
    <source>
        <dbReference type="ARBA" id="ARBA00063420"/>
    </source>
</evidence>
<dbReference type="SMART" id="SM00212">
    <property type="entry name" value="UBCc"/>
    <property type="match status" value="1"/>
</dbReference>
<evidence type="ECO:0000256" key="7">
    <source>
        <dbReference type="ARBA" id="ARBA00055690"/>
    </source>
</evidence>
<comment type="catalytic activity">
    <reaction evidence="1">
        <text>S-ubiquitinyl-[E1 ubiquitin-activating enzyme]-L-cysteine + [E2 ubiquitin-conjugating enzyme]-L-cysteine = [E1 ubiquitin-activating enzyme]-L-cysteine + S-ubiquitinyl-[E2 ubiquitin-conjugating enzyme]-L-cysteine.</text>
        <dbReference type="EC" id="2.3.2.23"/>
    </reaction>
</comment>
<keyword evidence="5 14" id="KW-0833">Ubl conjugation pathway</keyword>
<dbReference type="Pfam" id="PF00179">
    <property type="entry name" value="UQ_con"/>
    <property type="match status" value="1"/>
</dbReference>
<feature type="non-terminal residue" evidence="16">
    <location>
        <position position="343"/>
    </location>
</feature>
<evidence type="ECO:0000256" key="1">
    <source>
        <dbReference type="ARBA" id="ARBA00000485"/>
    </source>
</evidence>
<evidence type="ECO:0000256" key="10">
    <source>
        <dbReference type="ARBA" id="ARBA00076340"/>
    </source>
</evidence>
<sequence>EPSRRTTISAALHQSGLYGRVTRRKALLSKRHMTAHLEFAKRHLKDSQTMRNKILWSEETKIELFGLNGKHHVWRKPGTAHHLANTIPTVKHGGGGIMLCGCFSAAGTGRLVRMEGKMNAAMYRDILDEDLLQSALDLRLGRRFILQQDNDPKHTAKITNEWLRDNSVNVLERTNQSPDLNPIEHLWRDLKMAVQRRSPSNLMELERSCREEWEKLPKNRGPEDTCFEGGVFPALLSFPSDYPLSPPKMKFTCDMFHPNIYPDGRVCISILHAPGDDPMGYESSAERWSPVQSVEKILLSVISMLAEPNDESGANVDASKMWREDRDQFNRLAKKIVRKSLGL</sequence>
<evidence type="ECO:0000259" key="15">
    <source>
        <dbReference type="PROSITE" id="PS50127"/>
    </source>
</evidence>
<dbReference type="SUPFAM" id="SSF54495">
    <property type="entry name" value="UBC-like"/>
    <property type="match status" value="1"/>
</dbReference>
<dbReference type="GO" id="GO:0015074">
    <property type="term" value="P:DNA integration"/>
    <property type="evidence" value="ECO:0007669"/>
    <property type="project" value="InterPro"/>
</dbReference>
<evidence type="ECO:0000256" key="14">
    <source>
        <dbReference type="RuleBase" id="RU362109"/>
    </source>
</evidence>
<evidence type="ECO:0000256" key="5">
    <source>
        <dbReference type="ARBA" id="ARBA00022786"/>
    </source>
</evidence>
<comment type="similarity">
    <text evidence="14">Belongs to the ubiquitin-conjugating enzyme family.</text>
</comment>
<dbReference type="GO" id="GO:0061631">
    <property type="term" value="F:ubiquitin conjugating enzyme activity"/>
    <property type="evidence" value="ECO:0007669"/>
    <property type="project" value="UniProtKB-EC"/>
</dbReference>
<dbReference type="PROSITE" id="PS00183">
    <property type="entry name" value="UBC_1"/>
    <property type="match status" value="1"/>
</dbReference>
<evidence type="ECO:0000256" key="13">
    <source>
        <dbReference type="PROSITE-ProRule" id="PRU10133"/>
    </source>
</evidence>
<name>A0AAE0VD64_9TELE</name>
<evidence type="ECO:0000313" key="16">
    <source>
        <dbReference type="EMBL" id="KAK3557553.1"/>
    </source>
</evidence>
<dbReference type="Pfam" id="PF13358">
    <property type="entry name" value="DDE_3"/>
    <property type="match status" value="1"/>
</dbReference>
<dbReference type="InterPro" id="IPR050113">
    <property type="entry name" value="Ub_conjugating_enzyme"/>
</dbReference>